<reference evidence="1 2" key="1">
    <citation type="journal article" date="2016" name="Nat. Commun.">
        <title>Thousands of microbial genomes shed light on interconnected biogeochemical processes in an aquifer system.</title>
        <authorList>
            <person name="Anantharaman K."/>
            <person name="Brown C.T."/>
            <person name="Hug L.A."/>
            <person name="Sharon I."/>
            <person name="Castelle C.J."/>
            <person name="Probst A.J."/>
            <person name="Thomas B.C."/>
            <person name="Singh A."/>
            <person name="Wilkins M.J."/>
            <person name="Karaoz U."/>
            <person name="Brodie E.L."/>
            <person name="Williams K.H."/>
            <person name="Hubbard S.S."/>
            <person name="Banfield J.F."/>
        </authorList>
    </citation>
    <scope>NUCLEOTIDE SEQUENCE [LARGE SCALE GENOMIC DNA]</scope>
</reference>
<evidence type="ECO:0000313" key="2">
    <source>
        <dbReference type="Proteomes" id="UP000176501"/>
    </source>
</evidence>
<comment type="caution">
    <text evidence="1">The sequence shown here is derived from an EMBL/GenBank/DDBJ whole genome shotgun (WGS) entry which is preliminary data.</text>
</comment>
<protein>
    <submittedName>
        <fullName evidence="1">Uncharacterized protein</fullName>
    </submittedName>
</protein>
<sequence>MNAEPIRRTTRQRRRPNSVINLFQVLSRNCGKPWSQVRTMIDRHHGMKDPRLRSVIRERLDALLARRRRDVRAHHVFRVNRDGIVERITN</sequence>
<dbReference type="EMBL" id="MGFE01000015">
    <property type="protein sequence ID" value="OGL98791.1"/>
    <property type="molecule type" value="Genomic_DNA"/>
</dbReference>
<name>A0A1F7W7L8_9BACT</name>
<dbReference type="AlphaFoldDB" id="A0A1F7W7L8"/>
<gene>
    <name evidence="1" type="ORF">A2304_04835</name>
</gene>
<dbReference type="Proteomes" id="UP000176501">
    <property type="component" value="Unassembled WGS sequence"/>
</dbReference>
<evidence type="ECO:0000313" key="1">
    <source>
        <dbReference type="EMBL" id="OGL98791.1"/>
    </source>
</evidence>
<organism evidence="1 2">
    <name type="scientific">Candidatus Uhrbacteria bacterium RIFOXYB2_FULL_57_15</name>
    <dbReference type="NCBI Taxonomy" id="1802422"/>
    <lineage>
        <taxon>Bacteria</taxon>
        <taxon>Candidatus Uhriibacteriota</taxon>
    </lineage>
</organism>
<accession>A0A1F7W7L8</accession>
<proteinExistence type="predicted"/>